<reference evidence="7" key="1">
    <citation type="journal article" date="2023" name="Mol. Biol. Evol.">
        <title>Third-Generation Sequencing Reveals the Adaptive Role of the Epigenome in Three Deep-Sea Polychaetes.</title>
        <authorList>
            <person name="Perez M."/>
            <person name="Aroh O."/>
            <person name="Sun Y."/>
            <person name="Lan Y."/>
            <person name="Juniper S.K."/>
            <person name="Young C.R."/>
            <person name="Angers B."/>
            <person name="Qian P.Y."/>
        </authorList>
    </citation>
    <scope>NUCLEOTIDE SEQUENCE</scope>
    <source>
        <strain evidence="7">R07B-5</strain>
    </source>
</reference>
<organism evidence="7 8">
    <name type="scientific">Ridgeia piscesae</name>
    <name type="common">Tubeworm</name>
    <dbReference type="NCBI Taxonomy" id="27915"/>
    <lineage>
        <taxon>Eukaryota</taxon>
        <taxon>Metazoa</taxon>
        <taxon>Spiralia</taxon>
        <taxon>Lophotrochozoa</taxon>
        <taxon>Annelida</taxon>
        <taxon>Polychaeta</taxon>
        <taxon>Sedentaria</taxon>
        <taxon>Canalipalpata</taxon>
        <taxon>Sabellida</taxon>
        <taxon>Siboglinidae</taxon>
        <taxon>Ridgeia</taxon>
    </lineage>
</organism>
<evidence type="ECO:0000256" key="6">
    <source>
        <dbReference type="ARBA" id="ARBA00023328"/>
    </source>
</evidence>
<comment type="caution">
    <text evidence="7">The sequence shown here is derived from an EMBL/GenBank/DDBJ whole genome shotgun (WGS) entry which is preliminary data.</text>
</comment>
<dbReference type="EMBL" id="JAODUO010001724">
    <property type="protein sequence ID" value="KAK2159332.1"/>
    <property type="molecule type" value="Genomic_DNA"/>
</dbReference>
<evidence type="ECO:0000256" key="2">
    <source>
        <dbReference type="ARBA" id="ARBA00004584"/>
    </source>
</evidence>
<dbReference type="GO" id="GO:0000070">
    <property type="term" value="P:mitotic sister chromatid segregation"/>
    <property type="evidence" value="ECO:0007669"/>
    <property type="project" value="TreeGrafter"/>
</dbReference>
<dbReference type="Proteomes" id="UP001209878">
    <property type="component" value="Unassembled WGS sequence"/>
</dbReference>
<dbReference type="GO" id="GO:0034080">
    <property type="term" value="P:CENP-A containing chromatin assembly"/>
    <property type="evidence" value="ECO:0007669"/>
    <property type="project" value="TreeGrafter"/>
</dbReference>
<keyword evidence="5" id="KW-0539">Nucleus</keyword>
<dbReference type="GO" id="GO:0005634">
    <property type="term" value="C:nucleus"/>
    <property type="evidence" value="ECO:0007669"/>
    <property type="project" value="UniProtKB-SubCell"/>
</dbReference>
<evidence type="ECO:0000256" key="4">
    <source>
        <dbReference type="ARBA" id="ARBA00022454"/>
    </source>
</evidence>
<dbReference type="Pfam" id="PF07778">
    <property type="entry name" value="CENP-I"/>
    <property type="match status" value="1"/>
</dbReference>
<keyword evidence="6" id="KW-0137">Centromere</keyword>
<comment type="similarity">
    <text evidence="3">Belongs to the CENP-I/CTF3 family.</text>
</comment>
<dbReference type="InterPro" id="IPR012485">
    <property type="entry name" value="CENP-I"/>
</dbReference>
<keyword evidence="4" id="KW-0158">Chromosome</keyword>
<dbReference type="GO" id="GO:0000939">
    <property type="term" value="C:inner kinetochore"/>
    <property type="evidence" value="ECO:0007669"/>
    <property type="project" value="TreeGrafter"/>
</dbReference>
<name>A0AAD9JUG6_RIDPI</name>
<protein>
    <submittedName>
        <fullName evidence="7">Uncharacterized protein</fullName>
    </submittedName>
</protein>
<evidence type="ECO:0000313" key="7">
    <source>
        <dbReference type="EMBL" id="KAK2159332.1"/>
    </source>
</evidence>
<accession>A0AAD9JUG6</accession>
<evidence type="ECO:0000313" key="8">
    <source>
        <dbReference type="Proteomes" id="UP001209878"/>
    </source>
</evidence>
<dbReference type="AlphaFoldDB" id="A0AAD9JUG6"/>
<keyword evidence="8" id="KW-1185">Reference proteome</keyword>
<dbReference type="PANTHER" id="PTHR48208:SF2">
    <property type="entry name" value="CENTROMERE PROTEIN I"/>
    <property type="match status" value="1"/>
</dbReference>
<evidence type="ECO:0000256" key="1">
    <source>
        <dbReference type="ARBA" id="ARBA00004123"/>
    </source>
</evidence>
<evidence type="ECO:0000256" key="5">
    <source>
        <dbReference type="ARBA" id="ARBA00023242"/>
    </source>
</evidence>
<sequence>MQGNVRLSLALDTVERSAREHGLTADAIMTVVDIVTQCGLPITTTNRLIKSLLPCDLVPVSAVLKCVSWLCTMKPSASVQGWLIRWMILTYDLIDDKDMFHAVYTCPHVCHLLYLMTRKNDVKVFRVRALLKLQERMGVQPYILGLLSLYKIYCPHLVFFPRTDASWQVALQKVQHSHTECICPTYSSVLCPSCPVKMAAVLTDRNLQHVLRCHPDTAICTRLVFWLDHALTHELLNDADGETERGEQLLMMLIAVRVCQCVSYSWNDSCICGMAGTIASTFLSSLLAVDFGLSRCQILICFTDLLRNFVSVEYPRYKSSENSQAEALDESDHFSVFSDKETVSGESFHPIDTVTSFIEFVDSVCVMALRQERDHALLHHCVLSFYELVRASCRHLSCLSFVSSLVLSFLRCCHCCLSVLGASMHQAYDVPVAPVLSRELFYRCLFCDHATILMRLCDVMCSYRDAYQAIRHLKTSSASSDRLIEHIKTFNLYIVDMCDTLWRSRAFSSSDKHPQSVFHLLGPIPSSRQMSAKHSFSLSQHPAMLGLAVRRFQIQPKFSQSSSG</sequence>
<comment type="subcellular location">
    <subcellularLocation>
        <location evidence="2">Chromosome</location>
        <location evidence="2">Centromere</location>
    </subcellularLocation>
    <subcellularLocation>
        <location evidence="1">Nucleus</location>
    </subcellularLocation>
</comment>
<evidence type="ECO:0000256" key="3">
    <source>
        <dbReference type="ARBA" id="ARBA00005470"/>
    </source>
</evidence>
<proteinExistence type="inferred from homology"/>
<dbReference type="PANTHER" id="PTHR48208">
    <property type="entry name" value="CENTROMERE PROTEIN I"/>
    <property type="match status" value="1"/>
</dbReference>
<gene>
    <name evidence="7" type="ORF">NP493_1725g00003</name>
</gene>